<keyword evidence="2" id="KW-1185">Reference proteome</keyword>
<accession>A0AAV4R112</accession>
<gene>
    <name evidence="1" type="ORF">CEXT_346461</name>
</gene>
<dbReference type="EMBL" id="BPLR01007315">
    <property type="protein sequence ID" value="GIY15983.1"/>
    <property type="molecule type" value="Genomic_DNA"/>
</dbReference>
<protein>
    <submittedName>
        <fullName evidence="1">Uncharacterized protein</fullName>
    </submittedName>
</protein>
<name>A0AAV4R112_CAEEX</name>
<organism evidence="1 2">
    <name type="scientific">Caerostris extrusa</name>
    <name type="common">Bark spider</name>
    <name type="synonym">Caerostris bankana</name>
    <dbReference type="NCBI Taxonomy" id="172846"/>
    <lineage>
        <taxon>Eukaryota</taxon>
        <taxon>Metazoa</taxon>
        <taxon>Ecdysozoa</taxon>
        <taxon>Arthropoda</taxon>
        <taxon>Chelicerata</taxon>
        <taxon>Arachnida</taxon>
        <taxon>Araneae</taxon>
        <taxon>Araneomorphae</taxon>
        <taxon>Entelegynae</taxon>
        <taxon>Araneoidea</taxon>
        <taxon>Araneidae</taxon>
        <taxon>Caerostris</taxon>
    </lineage>
</organism>
<evidence type="ECO:0000313" key="1">
    <source>
        <dbReference type="EMBL" id="GIY15983.1"/>
    </source>
</evidence>
<reference evidence="1 2" key="1">
    <citation type="submission" date="2021-06" db="EMBL/GenBank/DDBJ databases">
        <title>Caerostris extrusa draft genome.</title>
        <authorList>
            <person name="Kono N."/>
            <person name="Arakawa K."/>
        </authorList>
    </citation>
    <scope>NUCLEOTIDE SEQUENCE [LARGE SCALE GENOMIC DNA]</scope>
</reference>
<dbReference type="InterPro" id="IPR011042">
    <property type="entry name" value="6-blade_b-propeller_TolB-like"/>
</dbReference>
<sequence>MRAAFCKLFSDQFVAVCREHERRALKFLSSPRKEISSPDRVGFWSYFKEIFALSLGTIFDLLSFEASVFQLLCNREKLNSESGKQQTIAIGIENGRQQIIAVDSGRQQIIAVDSGRQQIIAVDSGRQQIIVVDSGRQQIIVVDSGRQQIIVVDSGRQQIIAVDSVDSGRQQIIVVDSGRQQIIAVDSGRQQIIAVDSGRQQIIAVDSGRQQIIVVDSESGRRAASVATQCASTMRQPITSIGGPDICRYAARVHDIMITMSNAVIEICSPDLYLLS</sequence>
<evidence type="ECO:0000313" key="2">
    <source>
        <dbReference type="Proteomes" id="UP001054945"/>
    </source>
</evidence>
<dbReference type="SUPFAM" id="SSF101898">
    <property type="entry name" value="NHL repeat"/>
    <property type="match status" value="1"/>
</dbReference>
<dbReference type="Gene3D" id="2.120.10.30">
    <property type="entry name" value="TolB, C-terminal domain"/>
    <property type="match status" value="1"/>
</dbReference>
<dbReference type="Proteomes" id="UP001054945">
    <property type="component" value="Unassembled WGS sequence"/>
</dbReference>
<comment type="caution">
    <text evidence="1">The sequence shown here is derived from an EMBL/GenBank/DDBJ whole genome shotgun (WGS) entry which is preliminary data.</text>
</comment>
<proteinExistence type="predicted"/>
<dbReference type="AlphaFoldDB" id="A0AAV4R112"/>